<protein>
    <submittedName>
        <fullName evidence="2">Uncharacterized protein</fullName>
    </submittedName>
</protein>
<evidence type="ECO:0000313" key="2">
    <source>
        <dbReference type="EMBL" id="PYI21033.1"/>
    </source>
</evidence>
<feature type="compositionally biased region" description="Basic and acidic residues" evidence="1">
    <location>
        <begin position="1"/>
        <end position="12"/>
    </location>
</feature>
<feature type="region of interest" description="Disordered" evidence="1">
    <location>
        <begin position="1"/>
        <end position="32"/>
    </location>
</feature>
<dbReference type="EMBL" id="KZ825120">
    <property type="protein sequence ID" value="PYI21033.1"/>
    <property type="molecule type" value="Genomic_DNA"/>
</dbReference>
<evidence type="ECO:0000313" key="3">
    <source>
        <dbReference type="Proteomes" id="UP000249829"/>
    </source>
</evidence>
<reference evidence="2 3" key="1">
    <citation type="submission" date="2018-02" db="EMBL/GenBank/DDBJ databases">
        <title>The genomes of Aspergillus section Nigri reveals drivers in fungal speciation.</title>
        <authorList>
            <consortium name="DOE Joint Genome Institute"/>
            <person name="Vesth T.C."/>
            <person name="Nybo J."/>
            <person name="Theobald S."/>
            <person name="Brandl J."/>
            <person name="Frisvad J.C."/>
            <person name="Nielsen K.F."/>
            <person name="Lyhne E.K."/>
            <person name="Kogle M.E."/>
            <person name="Kuo A."/>
            <person name="Riley R."/>
            <person name="Clum A."/>
            <person name="Nolan M."/>
            <person name="Lipzen A."/>
            <person name="Salamov A."/>
            <person name="Henrissat B."/>
            <person name="Wiebenga A."/>
            <person name="De vries R.P."/>
            <person name="Grigoriev I.V."/>
            <person name="Mortensen U.H."/>
            <person name="Andersen M.R."/>
            <person name="Baker S.E."/>
        </authorList>
    </citation>
    <scope>NUCLEOTIDE SEQUENCE [LARGE SCALE GENOMIC DNA]</scope>
    <source>
        <strain evidence="2 3">CBS 115571</strain>
    </source>
</reference>
<sequence length="162" mass="18405">MHTGPPHRDTPGREAPTVSPSQITNDPHELQGPRLFTPRIRLFTKSVPVLDHVLSTRVLLEKKLYEPHEMSSLSQAKPPTLARFSGRRIRVQVQSCFGLVHQWTGGSCSLPRLLSSSKHWTVSRLLGSCLDCLRTEGESLYGSKEYWWVAATARRWFAWDLT</sequence>
<gene>
    <name evidence="2" type="ORF">BO99DRAFT_96074</name>
</gene>
<organism evidence="2 3">
    <name type="scientific">Aspergillus violaceofuscus (strain CBS 115571)</name>
    <dbReference type="NCBI Taxonomy" id="1450538"/>
    <lineage>
        <taxon>Eukaryota</taxon>
        <taxon>Fungi</taxon>
        <taxon>Dikarya</taxon>
        <taxon>Ascomycota</taxon>
        <taxon>Pezizomycotina</taxon>
        <taxon>Eurotiomycetes</taxon>
        <taxon>Eurotiomycetidae</taxon>
        <taxon>Eurotiales</taxon>
        <taxon>Aspergillaceae</taxon>
        <taxon>Aspergillus</taxon>
    </lineage>
</organism>
<evidence type="ECO:0000256" key="1">
    <source>
        <dbReference type="SAM" id="MobiDB-lite"/>
    </source>
</evidence>
<proteinExistence type="predicted"/>
<dbReference type="AlphaFoldDB" id="A0A2V5HI68"/>
<name>A0A2V5HI68_ASPV1</name>
<dbReference type="Proteomes" id="UP000249829">
    <property type="component" value="Unassembled WGS sequence"/>
</dbReference>
<accession>A0A2V5HI68</accession>
<keyword evidence="3" id="KW-1185">Reference proteome</keyword>